<keyword evidence="3 6" id="KW-0012">Acyltransferase</keyword>
<evidence type="ECO:0000256" key="1">
    <source>
        <dbReference type="ARBA" id="ARBA00005189"/>
    </source>
</evidence>
<comment type="caution">
    <text evidence="6">The sequence shown here is derived from an EMBL/GenBank/DDBJ whole genome shotgun (WGS) entry which is preliminary data.</text>
</comment>
<evidence type="ECO:0000256" key="4">
    <source>
        <dbReference type="SAM" id="Phobius"/>
    </source>
</evidence>
<dbReference type="AlphaFoldDB" id="A0A512BA14"/>
<dbReference type="Proteomes" id="UP000321513">
    <property type="component" value="Unassembled WGS sequence"/>
</dbReference>
<accession>A0A512BA14</accession>
<keyword evidence="2 6" id="KW-0808">Transferase</keyword>
<dbReference type="GO" id="GO:0003841">
    <property type="term" value="F:1-acylglycerol-3-phosphate O-acyltransferase activity"/>
    <property type="evidence" value="ECO:0007669"/>
    <property type="project" value="TreeGrafter"/>
</dbReference>
<dbReference type="PANTHER" id="PTHR10434">
    <property type="entry name" value="1-ACYL-SN-GLYCEROL-3-PHOSPHATE ACYLTRANSFERASE"/>
    <property type="match status" value="1"/>
</dbReference>
<keyword evidence="4" id="KW-1133">Transmembrane helix</keyword>
<gene>
    <name evidence="6" type="ORF">SAE01_11530</name>
</gene>
<feature type="domain" description="Phospholipid/glycerol acyltransferase" evidence="5">
    <location>
        <begin position="85"/>
        <end position="199"/>
    </location>
</feature>
<proteinExistence type="predicted"/>
<organism evidence="6 7">
    <name type="scientific">Segetibacter aerophilus</name>
    <dbReference type="NCBI Taxonomy" id="670293"/>
    <lineage>
        <taxon>Bacteria</taxon>
        <taxon>Pseudomonadati</taxon>
        <taxon>Bacteroidota</taxon>
        <taxon>Chitinophagia</taxon>
        <taxon>Chitinophagales</taxon>
        <taxon>Chitinophagaceae</taxon>
        <taxon>Segetibacter</taxon>
    </lineage>
</organism>
<dbReference type="PANTHER" id="PTHR10434:SF11">
    <property type="entry name" value="1-ACYL-SN-GLYCEROL-3-PHOSPHATE ACYLTRANSFERASE"/>
    <property type="match status" value="1"/>
</dbReference>
<reference evidence="6 7" key="1">
    <citation type="submission" date="2019-07" db="EMBL/GenBank/DDBJ databases">
        <title>Whole genome shotgun sequence of Segetibacter aerophilus NBRC 106135.</title>
        <authorList>
            <person name="Hosoyama A."/>
            <person name="Uohara A."/>
            <person name="Ohji S."/>
            <person name="Ichikawa N."/>
        </authorList>
    </citation>
    <scope>NUCLEOTIDE SEQUENCE [LARGE SCALE GENOMIC DNA]</scope>
    <source>
        <strain evidence="6 7">NBRC 106135</strain>
    </source>
</reference>
<dbReference type="CDD" id="cd07989">
    <property type="entry name" value="LPLAT_AGPAT-like"/>
    <property type="match status" value="1"/>
</dbReference>
<protein>
    <submittedName>
        <fullName evidence="6">1-acyl-sn-glycerol-3-phosphate acyltransferase</fullName>
    </submittedName>
</protein>
<keyword evidence="7" id="KW-1185">Reference proteome</keyword>
<dbReference type="EMBL" id="BJYT01000002">
    <property type="protein sequence ID" value="GEO08657.1"/>
    <property type="molecule type" value="Genomic_DNA"/>
</dbReference>
<comment type="pathway">
    <text evidence="1">Lipid metabolism.</text>
</comment>
<dbReference type="InterPro" id="IPR002123">
    <property type="entry name" value="Plipid/glycerol_acylTrfase"/>
</dbReference>
<evidence type="ECO:0000313" key="6">
    <source>
        <dbReference type="EMBL" id="GEO08657.1"/>
    </source>
</evidence>
<evidence type="ECO:0000256" key="2">
    <source>
        <dbReference type="ARBA" id="ARBA00022679"/>
    </source>
</evidence>
<evidence type="ECO:0000259" key="5">
    <source>
        <dbReference type="SMART" id="SM00563"/>
    </source>
</evidence>
<evidence type="ECO:0000313" key="7">
    <source>
        <dbReference type="Proteomes" id="UP000321513"/>
    </source>
</evidence>
<dbReference type="SMART" id="SM00563">
    <property type="entry name" value="PlsC"/>
    <property type="match status" value="1"/>
</dbReference>
<keyword evidence="4" id="KW-0472">Membrane</keyword>
<dbReference type="Pfam" id="PF01553">
    <property type="entry name" value="Acyltransferase"/>
    <property type="match status" value="1"/>
</dbReference>
<name>A0A512BA14_9BACT</name>
<sequence>MFNRYIMKIIKNILGAIWAFWGILTFSVTLLIIIIPVLITFLIKEPRGTEAYRQVTKVWMNVWLALIGSPLKVVGKENFKKGKNYVVVSNHNSLMDVPVTTPYVPGANKTIGKKSFTKAPVFGWVYIRGTVLVDRNSDASRRKSFEDMKKVLAQGLHMVIYPEGTRNRTSDPLKSFHDGAFKLAIAAQKEIIPTLIFHTRTVLPPEKKFYMRPHQLQMHFLPAVSSENITSKELREKVFKMMWDYYLEKNA</sequence>
<evidence type="ECO:0000256" key="3">
    <source>
        <dbReference type="ARBA" id="ARBA00023315"/>
    </source>
</evidence>
<dbReference type="SUPFAM" id="SSF69593">
    <property type="entry name" value="Glycerol-3-phosphate (1)-acyltransferase"/>
    <property type="match status" value="1"/>
</dbReference>
<dbReference type="GO" id="GO:0006654">
    <property type="term" value="P:phosphatidic acid biosynthetic process"/>
    <property type="evidence" value="ECO:0007669"/>
    <property type="project" value="TreeGrafter"/>
</dbReference>
<feature type="transmembrane region" description="Helical" evidence="4">
    <location>
        <begin position="12"/>
        <end position="43"/>
    </location>
</feature>
<keyword evidence="4" id="KW-0812">Transmembrane</keyword>